<dbReference type="InterPro" id="IPR035965">
    <property type="entry name" value="PAS-like_dom_sf"/>
</dbReference>
<feature type="transmembrane region" description="Helical" evidence="14">
    <location>
        <begin position="5"/>
        <end position="23"/>
    </location>
</feature>
<proteinExistence type="predicted"/>
<evidence type="ECO:0000256" key="7">
    <source>
        <dbReference type="ARBA" id="ARBA00022692"/>
    </source>
</evidence>
<evidence type="ECO:0000259" key="15">
    <source>
        <dbReference type="PROSITE" id="PS50109"/>
    </source>
</evidence>
<dbReference type="GO" id="GO:0005886">
    <property type="term" value="C:plasma membrane"/>
    <property type="evidence" value="ECO:0007669"/>
    <property type="project" value="UniProtKB-SubCell"/>
</dbReference>
<dbReference type="Gene3D" id="3.30.565.10">
    <property type="entry name" value="Histidine kinase-like ATPase, C-terminal domain"/>
    <property type="match status" value="1"/>
</dbReference>
<dbReference type="Pfam" id="PF13188">
    <property type="entry name" value="PAS_8"/>
    <property type="match status" value="1"/>
</dbReference>
<feature type="domain" description="PAS" evidence="16">
    <location>
        <begin position="201"/>
        <end position="242"/>
    </location>
</feature>
<feature type="domain" description="PAC" evidence="17">
    <location>
        <begin position="401"/>
        <end position="453"/>
    </location>
</feature>
<dbReference type="Gene3D" id="3.30.450.20">
    <property type="entry name" value="PAS domain"/>
    <property type="match status" value="2"/>
</dbReference>
<gene>
    <name evidence="18" type="ORF">CUN85_02670</name>
</gene>
<dbReference type="InterPro" id="IPR005467">
    <property type="entry name" value="His_kinase_dom"/>
</dbReference>
<evidence type="ECO:0000256" key="12">
    <source>
        <dbReference type="ARBA" id="ARBA00023012"/>
    </source>
</evidence>
<dbReference type="InterPro" id="IPR011620">
    <property type="entry name" value="Sig_transdc_His_kinase_LytS_TM"/>
</dbReference>
<dbReference type="SMART" id="SM00086">
    <property type="entry name" value="PAC"/>
    <property type="match status" value="2"/>
</dbReference>
<keyword evidence="7 14" id="KW-0812">Transmembrane</keyword>
<evidence type="ECO:0000256" key="4">
    <source>
        <dbReference type="ARBA" id="ARBA00022475"/>
    </source>
</evidence>
<accession>A0A4E0R1L0</accession>
<dbReference type="OrthoDB" id="342253at2157"/>
<dbReference type="InterPro" id="IPR036890">
    <property type="entry name" value="HATPase_C_sf"/>
</dbReference>
<comment type="catalytic activity">
    <reaction evidence="1">
        <text>ATP + protein L-histidine = ADP + protein N-phospho-L-histidine.</text>
        <dbReference type="EC" id="2.7.13.3"/>
    </reaction>
</comment>
<dbReference type="InterPro" id="IPR001610">
    <property type="entry name" value="PAC"/>
</dbReference>
<organism evidence="18 19">
    <name type="scientific">Methanolobus halotolerans</name>
    <dbReference type="NCBI Taxonomy" id="2052935"/>
    <lineage>
        <taxon>Archaea</taxon>
        <taxon>Methanobacteriati</taxon>
        <taxon>Methanobacteriota</taxon>
        <taxon>Stenosarchaea group</taxon>
        <taxon>Methanomicrobia</taxon>
        <taxon>Methanosarcinales</taxon>
        <taxon>Methanosarcinaceae</taxon>
        <taxon>Methanolobus</taxon>
    </lineage>
</organism>
<dbReference type="InterPro" id="IPR004358">
    <property type="entry name" value="Sig_transdc_His_kin-like_C"/>
</dbReference>
<sequence>MNNEALIGIINNAALLLALGLLYDSFSDKMSHNTHLNKVVTGSLIGIIGIALMFNSWELSPGIVFDSRSILLSITGLFFGFIPVIIATLISSLFRIYTGGPGVLTGISVIVSSAVLGLLWRRHHQRLKGLLGKMELYVFGIVVHASMLLLMFTLPLETAVEVLRNITIPVMVVYPIGTVLLGTLLKRQIVRKESRYAIEESEARIKQIYDNVPVGIFSTSSGGRTLSVNQEMARIVGCDSPEEAIKYFTDIGKQLYADPERRKEFIDQLNKNGHVENFEYEAHRRDGKHLWLLMNAKISKVNDDLVIDGFTMDITERKMADFRINESEERFRATFEQAAVGMCQATMEGDLVRVNQRFSNITGYPIEELMSINFKDITYPEDLPEELELVERIFQGKVNSYSVEKRYLHKNGSLMWVNVTVSLINSPEEKKNYFLAVVEDIGDRREADEQMLRARLAAEEANRYKNELLANVNHELRTPLSSIIGFTDIILSDMSDNLDQKQKKYLTLVNHSGKLLLKIICKMLDISRIESGGMDLRFEKFHIHPTIEGVIQETRPMAAIKNIIVNVDMDGTHEITADKGKIKAIIYNLLENSLKFTPANGEVVIIIRNIGSNIQVSITDNGIGILEKDRERIFDPFVQVDGSSTRRQGGTGLGLMLVREYVSMHNGDIQVESEYGKGSTFTFTIPTHPDILQD</sequence>
<evidence type="ECO:0000256" key="10">
    <source>
        <dbReference type="ARBA" id="ARBA00022840"/>
    </source>
</evidence>
<keyword evidence="19" id="KW-1185">Reference proteome</keyword>
<evidence type="ECO:0000313" key="19">
    <source>
        <dbReference type="Proteomes" id="UP000297295"/>
    </source>
</evidence>
<dbReference type="CDD" id="cd00130">
    <property type="entry name" value="PAS"/>
    <property type="match status" value="2"/>
</dbReference>
<keyword evidence="11 14" id="KW-1133">Transmembrane helix</keyword>
<dbReference type="PROSITE" id="PS50112">
    <property type="entry name" value="PAS"/>
    <property type="match status" value="2"/>
</dbReference>
<dbReference type="InterPro" id="IPR036097">
    <property type="entry name" value="HisK_dim/P_sf"/>
</dbReference>
<feature type="transmembrane region" description="Helical" evidence="14">
    <location>
        <begin position="96"/>
        <end position="120"/>
    </location>
</feature>
<dbReference type="InterPro" id="IPR050736">
    <property type="entry name" value="Sensor_HK_Regulatory"/>
</dbReference>
<evidence type="ECO:0000259" key="16">
    <source>
        <dbReference type="PROSITE" id="PS50112"/>
    </source>
</evidence>
<feature type="transmembrane region" description="Helical" evidence="14">
    <location>
        <begin position="166"/>
        <end position="185"/>
    </location>
</feature>
<dbReference type="SMART" id="SM00387">
    <property type="entry name" value="HATPase_c"/>
    <property type="match status" value="1"/>
</dbReference>
<evidence type="ECO:0000259" key="17">
    <source>
        <dbReference type="PROSITE" id="PS50113"/>
    </source>
</evidence>
<evidence type="ECO:0000256" key="2">
    <source>
        <dbReference type="ARBA" id="ARBA00004651"/>
    </source>
</evidence>
<keyword evidence="5" id="KW-0597">Phosphoprotein</keyword>
<keyword evidence="4" id="KW-1003">Cell membrane</keyword>
<evidence type="ECO:0000256" key="14">
    <source>
        <dbReference type="SAM" id="Phobius"/>
    </source>
</evidence>
<dbReference type="AlphaFoldDB" id="A0A4E0R1L0"/>
<dbReference type="GO" id="GO:0000155">
    <property type="term" value="F:phosphorelay sensor kinase activity"/>
    <property type="evidence" value="ECO:0007669"/>
    <property type="project" value="InterPro"/>
</dbReference>
<dbReference type="PRINTS" id="PR00344">
    <property type="entry name" value="BCTRLSENSOR"/>
</dbReference>
<dbReference type="CDD" id="cd16922">
    <property type="entry name" value="HATPase_EvgS-ArcB-TorS-like"/>
    <property type="match status" value="1"/>
</dbReference>
<protein>
    <recommendedName>
        <fullName evidence="3">histidine kinase</fullName>
        <ecNumber evidence="3">2.7.13.3</ecNumber>
    </recommendedName>
</protein>
<evidence type="ECO:0000256" key="6">
    <source>
        <dbReference type="ARBA" id="ARBA00022679"/>
    </source>
</evidence>
<dbReference type="EC" id="2.7.13.3" evidence="3"/>
<dbReference type="FunFam" id="3.30.565.10:FF:000023">
    <property type="entry name" value="PAS domain-containing sensor histidine kinase"/>
    <property type="match status" value="1"/>
</dbReference>
<dbReference type="PANTHER" id="PTHR43711">
    <property type="entry name" value="TWO-COMPONENT HISTIDINE KINASE"/>
    <property type="match status" value="1"/>
</dbReference>
<evidence type="ECO:0000256" key="1">
    <source>
        <dbReference type="ARBA" id="ARBA00000085"/>
    </source>
</evidence>
<feature type="domain" description="PAS" evidence="16">
    <location>
        <begin position="327"/>
        <end position="397"/>
    </location>
</feature>
<keyword evidence="12" id="KW-0902">Two-component regulatory system</keyword>
<dbReference type="Pfam" id="PF08447">
    <property type="entry name" value="PAS_3"/>
    <property type="match status" value="1"/>
</dbReference>
<evidence type="ECO:0000256" key="5">
    <source>
        <dbReference type="ARBA" id="ARBA00022553"/>
    </source>
</evidence>
<dbReference type="SMART" id="SM00091">
    <property type="entry name" value="PAS"/>
    <property type="match status" value="2"/>
</dbReference>
<keyword evidence="13 14" id="KW-0472">Membrane</keyword>
<dbReference type="Pfam" id="PF02518">
    <property type="entry name" value="HATPase_c"/>
    <property type="match status" value="1"/>
</dbReference>
<feature type="transmembrane region" description="Helical" evidence="14">
    <location>
        <begin position="69"/>
        <end position="90"/>
    </location>
</feature>
<comment type="caution">
    <text evidence="18">The sequence shown here is derived from an EMBL/GenBank/DDBJ whole genome shotgun (WGS) entry which is preliminary data.</text>
</comment>
<evidence type="ECO:0000256" key="13">
    <source>
        <dbReference type="ARBA" id="ARBA00023136"/>
    </source>
</evidence>
<feature type="domain" description="Histidine kinase" evidence="15">
    <location>
        <begin position="471"/>
        <end position="689"/>
    </location>
</feature>
<feature type="domain" description="PAC" evidence="17">
    <location>
        <begin position="276"/>
        <end position="326"/>
    </location>
</feature>
<reference evidence="18 19" key="1">
    <citation type="submission" date="2017-11" db="EMBL/GenBank/DDBJ databases">
        <title>Isolation and Characterization of Methanogenic Archaea from Saline Meromictic Lake at Siberia.</title>
        <authorList>
            <person name="Shen Y."/>
            <person name="Huang H.-H."/>
            <person name="Lai M.-C."/>
            <person name="Chen S.-C."/>
        </authorList>
    </citation>
    <scope>NUCLEOTIDE SEQUENCE [LARGE SCALE GENOMIC DNA]</scope>
    <source>
        <strain evidence="18 19">SY-01</strain>
    </source>
</reference>
<name>A0A4E0R1L0_9EURY</name>
<dbReference type="Gene3D" id="1.10.287.130">
    <property type="match status" value="1"/>
</dbReference>
<dbReference type="RefSeq" id="WP_135388719.1">
    <property type="nucleotide sequence ID" value="NZ_PGGK01000002.1"/>
</dbReference>
<dbReference type="Pfam" id="PF00512">
    <property type="entry name" value="HisKA"/>
    <property type="match status" value="1"/>
</dbReference>
<dbReference type="GO" id="GO:0005524">
    <property type="term" value="F:ATP binding"/>
    <property type="evidence" value="ECO:0007669"/>
    <property type="project" value="UniProtKB-KW"/>
</dbReference>
<dbReference type="SUPFAM" id="SSF55785">
    <property type="entry name" value="PYP-like sensor domain (PAS domain)"/>
    <property type="match status" value="2"/>
</dbReference>
<evidence type="ECO:0000313" key="18">
    <source>
        <dbReference type="EMBL" id="TGC11069.1"/>
    </source>
</evidence>
<evidence type="ECO:0000256" key="8">
    <source>
        <dbReference type="ARBA" id="ARBA00022741"/>
    </source>
</evidence>
<dbReference type="NCBIfam" id="TIGR00229">
    <property type="entry name" value="sensory_box"/>
    <property type="match status" value="2"/>
</dbReference>
<dbReference type="InterPro" id="IPR000014">
    <property type="entry name" value="PAS"/>
</dbReference>
<feature type="transmembrane region" description="Helical" evidence="14">
    <location>
        <begin position="35"/>
        <end position="57"/>
    </location>
</feature>
<dbReference type="SUPFAM" id="SSF47384">
    <property type="entry name" value="Homodimeric domain of signal transducing histidine kinase"/>
    <property type="match status" value="1"/>
</dbReference>
<dbReference type="PANTHER" id="PTHR43711:SF1">
    <property type="entry name" value="HISTIDINE KINASE 1"/>
    <property type="match status" value="1"/>
</dbReference>
<dbReference type="Proteomes" id="UP000297295">
    <property type="component" value="Unassembled WGS sequence"/>
</dbReference>
<keyword evidence="9" id="KW-0418">Kinase</keyword>
<dbReference type="InterPro" id="IPR003661">
    <property type="entry name" value="HisK_dim/P_dom"/>
</dbReference>
<feature type="transmembrane region" description="Helical" evidence="14">
    <location>
        <begin position="136"/>
        <end position="154"/>
    </location>
</feature>
<dbReference type="SUPFAM" id="SSF55874">
    <property type="entry name" value="ATPase domain of HSP90 chaperone/DNA topoisomerase II/histidine kinase"/>
    <property type="match status" value="1"/>
</dbReference>
<evidence type="ECO:0000256" key="9">
    <source>
        <dbReference type="ARBA" id="ARBA00022777"/>
    </source>
</evidence>
<keyword evidence="8" id="KW-0547">Nucleotide-binding</keyword>
<dbReference type="EMBL" id="PGGK01000002">
    <property type="protein sequence ID" value="TGC11069.1"/>
    <property type="molecule type" value="Genomic_DNA"/>
</dbReference>
<keyword evidence="10" id="KW-0067">ATP-binding</keyword>
<keyword evidence="6" id="KW-0808">Transferase</keyword>
<dbReference type="InterPro" id="IPR003594">
    <property type="entry name" value="HATPase_dom"/>
</dbReference>
<dbReference type="InterPro" id="IPR013655">
    <property type="entry name" value="PAS_fold_3"/>
</dbReference>
<dbReference type="CDD" id="cd00082">
    <property type="entry name" value="HisKA"/>
    <property type="match status" value="1"/>
</dbReference>
<dbReference type="Pfam" id="PF07694">
    <property type="entry name" value="5TM-5TMR_LYT"/>
    <property type="match status" value="1"/>
</dbReference>
<dbReference type="GO" id="GO:0071555">
    <property type="term" value="P:cell wall organization"/>
    <property type="evidence" value="ECO:0007669"/>
    <property type="project" value="InterPro"/>
</dbReference>
<dbReference type="PROSITE" id="PS50113">
    <property type="entry name" value="PAC"/>
    <property type="match status" value="2"/>
</dbReference>
<dbReference type="InterPro" id="IPR000700">
    <property type="entry name" value="PAS-assoc_C"/>
</dbReference>
<evidence type="ECO:0000256" key="3">
    <source>
        <dbReference type="ARBA" id="ARBA00012438"/>
    </source>
</evidence>
<evidence type="ECO:0000256" key="11">
    <source>
        <dbReference type="ARBA" id="ARBA00022989"/>
    </source>
</evidence>
<comment type="subcellular location">
    <subcellularLocation>
        <location evidence="2">Cell membrane</location>
        <topology evidence="2">Multi-pass membrane protein</topology>
    </subcellularLocation>
</comment>
<dbReference type="SMART" id="SM00388">
    <property type="entry name" value="HisKA"/>
    <property type="match status" value="1"/>
</dbReference>
<dbReference type="PROSITE" id="PS50109">
    <property type="entry name" value="HIS_KIN"/>
    <property type="match status" value="1"/>
</dbReference>